<proteinExistence type="inferred from homology"/>
<dbReference type="EMBL" id="LT906462">
    <property type="protein sequence ID" value="SNV73881.1"/>
    <property type="molecule type" value="Genomic_DNA"/>
</dbReference>
<organism evidence="3 4">
    <name type="scientific">Mammaliicoccus stepanovicii</name>
    <dbReference type="NCBI Taxonomy" id="643214"/>
    <lineage>
        <taxon>Bacteria</taxon>
        <taxon>Bacillati</taxon>
        <taxon>Bacillota</taxon>
        <taxon>Bacilli</taxon>
        <taxon>Bacillales</taxon>
        <taxon>Staphylococcaceae</taxon>
        <taxon>Mammaliicoccus</taxon>
    </lineage>
</organism>
<dbReference type="InterPro" id="IPR022932">
    <property type="entry name" value="YjcG"/>
</dbReference>
<accession>A0A239ZRP5</accession>
<dbReference type="KEGG" id="sste:SAMEA4384403_1846"/>
<dbReference type="Proteomes" id="UP000242084">
    <property type="component" value="Chromosome 1"/>
</dbReference>
<dbReference type="NCBIfam" id="NF010223">
    <property type="entry name" value="PRK13679.1"/>
    <property type="match status" value="1"/>
</dbReference>
<evidence type="ECO:0000313" key="4">
    <source>
        <dbReference type="Proteomes" id="UP000242084"/>
    </source>
</evidence>
<gene>
    <name evidence="3" type="ORF">SAMEA4384403_01846</name>
</gene>
<feature type="active site" description="Proton donor" evidence="2">
    <location>
        <position position="34"/>
    </location>
</feature>
<dbReference type="InterPro" id="IPR050580">
    <property type="entry name" value="2H_phosphoesterase_YjcG-like"/>
</dbReference>
<dbReference type="GO" id="GO:0016788">
    <property type="term" value="F:hydrolase activity, acting on ester bonds"/>
    <property type="evidence" value="ECO:0007669"/>
    <property type="project" value="UniProtKB-UniRule"/>
</dbReference>
<dbReference type="RefSeq" id="WP_095088836.1">
    <property type="nucleotide sequence ID" value="NZ_BMDM01000001.1"/>
</dbReference>
<feature type="short sequence motif" description="HXTX 2" evidence="2">
    <location>
        <begin position="115"/>
        <end position="118"/>
    </location>
</feature>
<comment type="similarity">
    <text evidence="2">Belongs to the 2H phosphoesterase superfamily. YjcG family.</text>
</comment>
<name>A0A239ZRP5_9STAP</name>
<evidence type="ECO:0000256" key="2">
    <source>
        <dbReference type="HAMAP-Rule" id="MF_01444"/>
    </source>
</evidence>
<evidence type="ECO:0000313" key="3">
    <source>
        <dbReference type="EMBL" id="SNV73881.1"/>
    </source>
</evidence>
<dbReference type="OrthoDB" id="1524661at2"/>
<dbReference type="AlphaFoldDB" id="A0A239ZRP5"/>
<dbReference type="PANTHER" id="PTHR40037">
    <property type="entry name" value="PHOSPHOESTERASE YJCG-RELATED"/>
    <property type="match status" value="1"/>
</dbReference>
<dbReference type="EC" id="3.1.-.-" evidence="2"/>
<feature type="short sequence motif" description="HXTX 1" evidence="2">
    <location>
        <begin position="34"/>
        <end position="37"/>
    </location>
</feature>
<dbReference type="Gene3D" id="3.90.1140.10">
    <property type="entry name" value="Cyclic phosphodiesterase"/>
    <property type="match status" value="1"/>
</dbReference>
<dbReference type="Pfam" id="PF13563">
    <property type="entry name" value="2_5_RNA_ligase2"/>
    <property type="match status" value="1"/>
</dbReference>
<protein>
    <recommendedName>
        <fullName evidence="2">Putative phosphoesterase SAMEA4384403_01846</fullName>
        <ecNumber evidence="2">3.1.-.-</ecNumber>
    </recommendedName>
</protein>
<dbReference type="HAMAP" id="MF_01444">
    <property type="entry name" value="2H_phosphoesterase_YjcG"/>
    <property type="match status" value="1"/>
</dbReference>
<sequence length="168" mass="19138">MKLGIVLIPSKPFQEAVNAYRKRYDKHYALIGPHITIKERFDIEDDKLEEVKSKLEETAKKHEPVSIQVSKASSFAPTKNVIYFKVTKTDELEALYNEFNSGDFYGESTHPFVPHFTIAQGLSSQEFEDIYGQVKLAGVDHSETIDTIKLMKQNEDETWSEAASYTLG</sequence>
<dbReference type="InterPro" id="IPR009097">
    <property type="entry name" value="Cyclic_Pdiesterase"/>
</dbReference>
<dbReference type="SUPFAM" id="SSF55144">
    <property type="entry name" value="LigT-like"/>
    <property type="match status" value="1"/>
</dbReference>
<dbReference type="PANTHER" id="PTHR40037:SF1">
    <property type="entry name" value="PHOSPHOESTERASE SAOUHSC_00951-RELATED"/>
    <property type="match status" value="1"/>
</dbReference>
<keyword evidence="1 2" id="KW-0378">Hydrolase</keyword>
<evidence type="ECO:0000256" key="1">
    <source>
        <dbReference type="ARBA" id="ARBA00022801"/>
    </source>
</evidence>
<keyword evidence="4" id="KW-1185">Reference proteome</keyword>
<reference evidence="3 4" key="1">
    <citation type="submission" date="2017-06" db="EMBL/GenBank/DDBJ databases">
        <authorList>
            <consortium name="Pathogen Informatics"/>
        </authorList>
    </citation>
    <scope>NUCLEOTIDE SEQUENCE [LARGE SCALE GENOMIC DNA]</scope>
    <source>
        <strain evidence="3 4">NCTC13839</strain>
    </source>
</reference>
<feature type="active site" description="Proton acceptor" evidence="2">
    <location>
        <position position="115"/>
    </location>
</feature>